<dbReference type="Gene3D" id="2.160.10.10">
    <property type="entry name" value="Hexapeptide repeat proteins"/>
    <property type="match status" value="1"/>
</dbReference>
<gene>
    <name evidence="1" type="ORF">IAD36_07230</name>
</gene>
<reference evidence="1" key="1">
    <citation type="submission" date="2020-10" db="EMBL/GenBank/DDBJ databases">
        <authorList>
            <person name="Gilroy R."/>
        </authorList>
    </citation>
    <scope>NUCLEOTIDE SEQUENCE</scope>
    <source>
        <strain evidence="1">ChiGjej3B3-7149</strain>
    </source>
</reference>
<sequence>MLYEFDSKRPKIDPSAYVSDSATIIGDVQIGARCYVGPGAIIRGDAKPIVIGEESAVEDGVIIHVGGAATQGCVIGRRVTIGHGAIVHGNHLHDGANIGMGAIVSIYAEVGEYAVVAEGAVVKRGQVVPPRAVVGGAPAVKLRELQDKDIDSWEKSKQTYIDLAAKCLSPGVLRPISPEEAAK</sequence>
<dbReference type="SUPFAM" id="SSF51161">
    <property type="entry name" value="Trimeric LpxA-like enzymes"/>
    <property type="match status" value="1"/>
</dbReference>
<evidence type="ECO:0000313" key="2">
    <source>
        <dbReference type="Proteomes" id="UP000824238"/>
    </source>
</evidence>
<dbReference type="Proteomes" id="UP000824238">
    <property type="component" value="Unassembled WGS sequence"/>
</dbReference>
<dbReference type="CDD" id="cd04645">
    <property type="entry name" value="LbH_gamma_CA_like"/>
    <property type="match status" value="1"/>
</dbReference>
<accession>A0A9D1DM71</accession>
<comment type="caution">
    <text evidence="1">The sequence shown here is derived from an EMBL/GenBank/DDBJ whole genome shotgun (WGS) entry which is preliminary data.</text>
</comment>
<dbReference type="InterPro" id="IPR011004">
    <property type="entry name" value="Trimer_LpxA-like_sf"/>
</dbReference>
<dbReference type="PANTHER" id="PTHR13061">
    <property type="entry name" value="DYNACTIN SUBUNIT P25"/>
    <property type="match status" value="1"/>
</dbReference>
<dbReference type="InterPro" id="IPR047324">
    <property type="entry name" value="LbH_gamma_CA-like"/>
</dbReference>
<protein>
    <submittedName>
        <fullName evidence="1">Gamma carbonic anhydrase family protein</fullName>
    </submittedName>
</protein>
<dbReference type="EMBL" id="DVHH01000172">
    <property type="protein sequence ID" value="HIR55365.1"/>
    <property type="molecule type" value="Genomic_DNA"/>
</dbReference>
<dbReference type="PANTHER" id="PTHR13061:SF29">
    <property type="entry name" value="GAMMA CARBONIC ANHYDRASE-LIKE 1, MITOCHONDRIAL-RELATED"/>
    <property type="match status" value="1"/>
</dbReference>
<organism evidence="1 2">
    <name type="scientific">Candidatus Scatomorpha intestinigallinarum</name>
    <dbReference type="NCBI Taxonomy" id="2840923"/>
    <lineage>
        <taxon>Bacteria</taxon>
        <taxon>Bacillati</taxon>
        <taxon>Bacillota</taxon>
        <taxon>Clostridia</taxon>
        <taxon>Eubacteriales</taxon>
        <taxon>Candidatus Scatomorpha</taxon>
    </lineage>
</organism>
<dbReference type="InterPro" id="IPR050484">
    <property type="entry name" value="Transf_Hexapept/Carb_Anhydrase"/>
</dbReference>
<reference evidence="1" key="2">
    <citation type="journal article" date="2021" name="PeerJ">
        <title>Extensive microbial diversity within the chicken gut microbiome revealed by metagenomics and culture.</title>
        <authorList>
            <person name="Gilroy R."/>
            <person name="Ravi A."/>
            <person name="Getino M."/>
            <person name="Pursley I."/>
            <person name="Horton D.L."/>
            <person name="Alikhan N.F."/>
            <person name="Baker D."/>
            <person name="Gharbi K."/>
            <person name="Hall N."/>
            <person name="Watson M."/>
            <person name="Adriaenssens E.M."/>
            <person name="Foster-Nyarko E."/>
            <person name="Jarju S."/>
            <person name="Secka A."/>
            <person name="Antonio M."/>
            <person name="Oren A."/>
            <person name="Chaudhuri R.R."/>
            <person name="La Ragione R."/>
            <person name="Hildebrand F."/>
            <person name="Pallen M.J."/>
        </authorList>
    </citation>
    <scope>NUCLEOTIDE SEQUENCE</scope>
    <source>
        <strain evidence="1">ChiGjej3B3-7149</strain>
    </source>
</reference>
<name>A0A9D1DM71_9FIRM</name>
<dbReference type="AlphaFoldDB" id="A0A9D1DM71"/>
<proteinExistence type="predicted"/>
<evidence type="ECO:0000313" key="1">
    <source>
        <dbReference type="EMBL" id="HIR55365.1"/>
    </source>
</evidence>